<sequence>MRDGVGPVPIAGLGVLSAVFGWLITRIWYARAGIPPSPSWLAAVLVVVAAGAVIVLARPVRAASSADPPRSVAPRRAVVAVALAQAAAVTGAALAGWNVGFLLTLAGDLDAASVRAAAGAALALVAAAVALVIAGVWAQNACRLPPRGASPAS</sequence>
<proteinExistence type="predicted"/>
<gene>
    <name evidence="2" type="ORF">GCM10025883_04120</name>
</gene>
<feature type="transmembrane region" description="Helical" evidence="1">
    <location>
        <begin position="117"/>
        <end position="138"/>
    </location>
</feature>
<keyword evidence="3" id="KW-1185">Reference proteome</keyword>
<dbReference type="Proteomes" id="UP001157126">
    <property type="component" value="Unassembled WGS sequence"/>
</dbReference>
<evidence type="ECO:0008006" key="4">
    <source>
        <dbReference type="Google" id="ProtNLM"/>
    </source>
</evidence>
<keyword evidence="1" id="KW-0812">Transmembrane</keyword>
<feature type="transmembrane region" description="Helical" evidence="1">
    <location>
        <begin position="77"/>
        <end position="97"/>
    </location>
</feature>
<feature type="transmembrane region" description="Helical" evidence="1">
    <location>
        <begin position="7"/>
        <end position="28"/>
    </location>
</feature>
<evidence type="ECO:0000313" key="3">
    <source>
        <dbReference type="Proteomes" id="UP001157126"/>
    </source>
</evidence>
<protein>
    <recommendedName>
        <fullName evidence="4">DUF3180 domain-containing protein</fullName>
    </recommendedName>
</protein>
<evidence type="ECO:0000313" key="2">
    <source>
        <dbReference type="EMBL" id="GMA38367.1"/>
    </source>
</evidence>
<dbReference type="Pfam" id="PF11377">
    <property type="entry name" value="DUF3180"/>
    <property type="match status" value="1"/>
</dbReference>
<accession>A0ABQ6IKC1</accession>
<organism evidence="2 3">
    <name type="scientific">Mobilicoccus caccae</name>
    <dbReference type="NCBI Taxonomy" id="1859295"/>
    <lineage>
        <taxon>Bacteria</taxon>
        <taxon>Bacillati</taxon>
        <taxon>Actinomycetota</taxon>
        <taxon>Actinomycetes</taxon>
        <taxon>Micrococcales</taxon>
        <taxon>Dermatophilaceae</taxon>
        <taxon>Mobilicoccus</taxon>
    </lineage>
</organism>
<dbReference type="InterPro" id="IPR021517">
    <property type="entry name" value="DUF3180"/>
</dbReference>
<dbReference type="EMBL" id="BSUO01000001">
    <property type="protein sequence ID" value="GMA38367.1"/>
    <property type="molecule type" value="Genomic_DNA"/>
</dbReference>
<keyword evidence="1" id="KW-0472">Membrane</keyword>
<feature type="transmembrane region" description="Helical" evidence="1">
    <location>
        <begin position="40"/>
        <end position="57"/>
    </location>
</feature>
<evidence type="ECO:0000256" key="1">
    <source>
        <dbReference type="SAM" id="Phobius"/>
    </source>
</evidence>
<keyword evidence="1" id="KW-1133">Transmembrane helix</keyword>
<comment type="caution">
    <text evidence="2">The sequence shown here is derived from an EMBL/GenBank/DDBJ whole genome shotgun (WGS) entry which is preliminary data.</text>
</comment>
<reference evidence="3" key="1">
    <citation type="journal article" date="2019" name="Int. J. Syst. Evol. Microbiol.">
        <title>The Global Catalogue of Microorganisms (GCM) 10K type strain sequencing project: providing services to taxonomists for standard genome sequencing and annotation.</title>
        <authorList>
            <consortium name="The Broad Institute Genomics Platform"/>
            <consortium name="The Broad Institute Genome Sequencing Center for Infectious Disease"/>
            <person name="Wu L."/>
            <person name="Ma J."/>
        </authorList>
    </citation>
    <scope>NUCLEOTIDE SEQUENCE [LARGE SCALE GENOMIC DNA]</scope>
    <source>
        <strain evidence="3">NBRC 113072</strain>
    </source>
</reference>
<name>A0ABQ6IKC1_9MICO</name>
<dbReference type="RefSeq" id="WP_284302435.1">
    <property type="nucleotide sequence ID" value="NZ_BSUO01000001.1"/>
</dbReference>